<name>U1WGM0_ANEAE</name>
<sequence>MYMDKVLFFKSFLRSPLQVASLIPSSPFLVNHIARHVNQLAPLRVAELGAGTGVLTRALVDECPSIQSLLVFENEKNLKNHLRNIFPRLPVYADAFALHEAMQEQGIGQLDCIISALPVSWFSAEQNEYLMELVYRCLKPGGAFIMFQFSLQMRKYLRMTFQDIKIKYVPLNFLPAFVYYCYKM</sequence>
<evidence type="ECO:0000259" key="1">
    <source>
        <dbReference type="Pfam" id="PF05175"/>
    </source>
</evidence>
<dbReference type="Gene3D" id="3.40.50.150">
    <property type="entry name" value="Vaccinia Virus protein VP39"/>
    <property type="match status" value="1"/>
</dbReference>
<accession>U1WGM0</accession>
<dbReference type="InterPro" id="IPR007848">
    <property type="entry name" value="Small_mtfrase_dom"/>
</dbReference>
<dbReference type="SUPFAM" id="SSF53335">
    <property type="entry name" value="S-adenosyl-L-methionine-dependent methyltransferases"/>
    <property type="match status" value="1"/>
</dbReference>
<proteinExistence type="predicted"/>
<dbReference type="EMBL" id="AWSJ01000253">
    <property type="protein sequence ID" value="ERI07724.1"/>
    <property type="molecule type" value="Genomic_DNA"/>
</dbReference>
<organism evidence="2 3">
    <name type="scientific">Aneurinibacillus aneurinilyticus ATCC 12856</name>
    <dbReference type="NCBI Taxonomy" id="649747"/>
    <lineage>
        <taxon>Bacteria</taxon>
        <taxon>Bacillati</taxon>
        <taxon>Bacillota</taxon>
        <taxon>Bacilli</taxon>
        <taxon>Bacillales</taxon>
        <taxon>Paenibacillaceae</taxon>
        <taxon>Aneurinibacillus group</taxon>
        <taxon>Aneurinibacillus</taxon>
    </lineage>
</organism>
<dbReference type="GO" id="GO:0032259">
    <property type="term" value="P:methylation"/>
    <property type="evidence" value="ECO:0007669"/>
    <property type="project" value="UniProtKB-KW"/>
</dbReference>
<dbReference type="PATRIC" id="fig|649747.3.peg.3776"/>
<dbReference type="GO" id="GO:0008168">
    <property type="term" value="F:methyltransferase activity"/>
    <property type="evidence" value="ECO:0007669"/>
    <property type="project" value="UniProtKB-KW"/>
</dbReference>
<dbReference type="STRING" id="649747.HMPREF0083_04165"/>
<dbReference type="Pfam" id="PF05175">
    <property type="entry name" value="MTS"/>
    <property type="match status" value="1"/>
</dbReference>
<keyword evidence="3" id="KW-1185">Reference proteome</keyword>
<protein>
    <recommendedName>
        <fullName evidence="1">Methyltransferase small domain-containing protein</fullName>
    </recommendedName>
</protein>
<comment type="caution">
    <text evidence="2">The sequence shown here is derived from an EMBL/GenBank/DDBJ whole genome shotgun (WGS) entry which is preliminary data.</text>
</comment>
<gene>
    <name evidence="2" type="ORF">HMPREF0083_04165</name>
</gene>
<reference evidence="2 3" key="1">
    <citation type="submission" date="2013-08" db="EMBL/GenBank/DDBJ databases">
        <authorList>
            <person name="Weinstock G."/>
            <person name="Sodergren E."/>
            <person name="Wylie T."/>
            <person name="Fulton L."/>
            <person name="Fulton R."/>
            <person name="Fronick C."/>
            <person name="O'Laughlin M."/>
            <person name="Godfrey J."/>
            <person name="Miner T."/>
            <person name="Herter B."/>
            <person name="Appelbaum E."/>
            <person name="Cordes M."/>
            <person name="Lek S."/>
            <person name="Wollam A."/>
            <person name="Pepin K.H."/>
            <person name="Palsikar V.B."/>
            <person name="Mitreva M."/>
            <person name="Wilson R.K."/>
        </authorList>
    </citation>
    <scope>NUCLEOTIDE SEQUENCE [LARGE SCALE GENOMIC DNA]</scope>
    <source>
        <strain evidence="2 3">ATCC 12856</strain>
    </source>
</reference>
<feature type="domain" description="Methyltransferase small" evidence="1">
    <location>
        <begin position="26"/>
        <end position="165"/>
    </location>
</feature>
<dbReference type="HOGENOM" id="CLU_085338_2_1_9"/>
<dbReference type="InterPro" id="IPR029063">
    <property type="entry name" value="SAM-dependent_MTases_sf"/>
</dbReference>
<dbReference type="GO" id="GO:0003723">
    <property type="term" value="F:RNA binding"/>
    <property type="evidence" value="ECO:0007669"/>
    <property type="project" value="UniProtKB-KW"/>
</dbReference>
<dbReference type="Proteomes" id="UP000016511">
    <property type="component" value="Unassembled WGS sequence"/>
</dbReference>
<evidence type="ECO:0000313" key="3">
    <source>
        <dbReference type="Proteomes" id="UP000016511"/>
    </source>
</evidence>
<dbReference type="eggNOG" id="COG3963">
    <property type="taxonomic scope" value="Bacteria"/>
</dbReference>
<dbReference type="CDD" id="cd02440">
    <property type="entry name" value="AdoMet_MTases"/>
    <property type="match status" value="1"/>
</dbReference>
<evidence type="ECO:0000313" key="2">
    <source>
        <dbReference type="EMBL" id="ERI07724.1"/>
    </source>
</evidence>
<dbReference type="AlphaFoldDB" id="U1WGM0"/>